<dbReference type="AlphaFoldDB" id="A0A919SZE8"/>
<keyword evidence="11 12" id="KW-0003">3Fe-4S</keyword>
<evidence type="ECO:0000256" key="8">
    <source>
        <dbReference type="ARBA" id="ARBA00022982"/>
    </source>
</evidence>
<comment type="cofactor">
    <cofactor evidence="12">
        <name>[3Fe-4S] cluster</name>
        <dbReference type="ChEBI" id="CHEBI:21137"/>
    </cofactor>
    <text evidence="12">Binds 1 [3Fe-4S] cluster.</text>
</comment>
<gene>
    <name evidence="14" type="ORF">Aco04nite_79910</name>
</gene>
<keyword evidence="10 12" id="KW-0411">Iron-sulfur</keyword>
<evidence type="ECO:0000256" key="10">
    <source>
        <dbReference type="ARBA" id="ARBA00023014"/>
    </source>
</evidence>
<evidence type="ECO:0000256" key="4">
    <source>
        <dbReference type="ARBA" id="ARBA00022448"/>
    </source>
</evidence>
<dbReference type="InterPro" id="IPR050294">
    <property type="entry name" value="RnfB_subfamily"/>
</dbReference>
<keyword evidence="6 12" id="KW-0479">Metal-binding</keyword>
<dbReference type="GO" id="GO:0051538">
    <property type="term" value="F:3 iron, 4 sulfur cluster binding"/>
    <property type="evidence" value="ECO:0007669"/>
    <property type="project" value="UniProtKB-UniRule"/>
</dbReference>
<keyword evidence="7" id="KW-0677">Repeat</keyword>
<evidence type="ECO:0000256" key="11">
    <source>
        <dbReference type="ARBA" id="ARBA00023291"/>
    </source>
</evidence>
<dbReference type="PROSITE" id="PS00198">
    <property type="entry name" value="4FE4S_FER_1"/>
    <property type="match status" value="1"/>
</dbReference>
<dbReference type="GO" id="GO:0009055">
    <property type="term" value="F:electron transfer activity"/>
    <property type="evidence" value="ECO:0007669"/>
    <property type="project" value="UniProtKB-UniRule"/>
</dbReference>
<keyword evidence="8 12" id="KW-0249">Electron transport</keyword>
<keyword evidence="15" id="KW-1185">Reference proteome</keyword>
<evidence type="ECO:0000256" key="6">
    <source>
        <dbReference type="ARBA" id="ARBA00022723"/>
    </source>
</evidence>
<evidence type="ECO:0000256" key="5">
    <source>
        <dbReference type="ARBA" id="ARBA00022485"/>
    </source>
</evidence>
<comment type="cofactor">
    <cofactor evidence="1 12">
        <name>[4Fe-4S] cluster</name>
        <dbReference type="ChEBI" id="CHEBI:49883"/>
    </cofactor>
</comment>
<comment type="caution">
    <text evidence="14">The sequence shown here is derived from an EMBL/GenBank/DDBJ whole genome shotgun (WGS) entry which is preliminary data.</text>
</comment>
<organism evidence="14 15">
    <name type="scientific">Winogradskya consettensis</name>
    <dbReference type="NCBI Taxonomy" id="113560"/>
    <lineage>
        <taxon>Bacteria</taxon>
        <taxon>Bacillati</taxon>
        <taxon>Actinomycetota</taxon>
        <taxon>Actinomycetes</taxon>
        <taxon>Micromonosporales</taxon>
        <taxon>Micromonosporaceae</taxon>
        <taxon>Winogradskya</taxon>
    </lineage>
</organism>
<keyword evidence="5 12" id="KW-0004">4Fe-4S</keyword>
<name>A0A919SZE8_9ACTN</name>
<dbReference type="PANTHER" id="PTHR42859">
    <property type="entry name" value="OXIDOREDUCTASE"/>
    <property type="match status" value="1"/>
</dbReference>
<proteinExistence type="predicted"/>
<dbReference type="PRINTS" id="PR00354">
    <property type="entry name" value="7FE8SFRDOXIN"/>
</dbReference>
<dbReference type="GO" id="GO:0051539">
    <property type="term" value="F:4 iron, 4 sulfur cluster binding"/>
    <property type="evidence" value="ECO:0007669"/>
    <property type="project" value="UniProtKB-UniRule"/>
</dbReference>
<evidence type="ECO:0000313" key="15">
    <source>
        <dbReference type="Proteomes" id="UP000680865"/>
    </source>
</evidence>
<evidence type="ECO:0000256" key="12">
    <source>
        <dbReference type="RuleBase" id="RU365098"/>
    </source>
</evidence>
<evidence type="ECO:0000256" key="1">
    <source>
        <dbReference type="ARBA" id="ARBA00001966"/>
    </source>
</evidence>
<evidence type="ECO:0000256" key="2">
    <source>
        <dbReference type="ARBA" id="ARBA00003532"/>
    </source>
</evidence>
<dbReference type="InterPro" id="IPR000813">
    <property type="entry name" value="7Fe_ferredoxin"/>
</dbReference>
<dbReference type="InterPro" id="IPR054830">
    <property type="entry name" value="FdxA_Actino"/>
</dbReference>
<dbReference type="NCBIfam" id="NF045480">
    <property type="entry name" value="FdxA_Actino"/>
    <property type="match status" value="1"/>
</dbReference>
<dbReference type="Proteomes" id="UP000680865">
    <property type="component" value="Unassembled WGS sequence"/>
</dbReference>
<keyword evidence="9 12" id="KW-0408">Iron</keyword>
<evidence type="ECO:0000256" key="7">
    <source>
        <dbReference type="ARBA" id="ARBA00022737"/>
    </source>
</evidence>
<reference evidence="14" key="1">
    <citation type="submission" date="2021-03" db="EMBL/GenBank/DDBJ databases">
        <title>Whole genome shotgun sequence of Actinoplanes consettensis NBRC 14913.</title>
        <authorList>
            <person name="Komaki H."/>
            <person name="Tamura T."/>
        </authorList>
    </citation>
    <scope>NUCLEOTIDE SEQUENCE</scope>
    <source>
        <strain evidence="14">NBRC 14913</strain>
    </source>
</reference>
<dbReference type="GO" id="GO:0046872">
    <property type="term" value="F:metal ion binding"/>
    <property type="evidence" value="ECO:0007669"/>
    <property type="project" value="UniProtKB-UniRule"/>
</dbReference>
<evidence type="ECO:0000256" key="3">
    <source>
        <dbReference type="ARBA" id="ARBA00013529"/>
    </source>
</evidence>
<dbReference type="RefSeq" id="WP_213002378.1">
    <property type="nucleotide sequence ID" value="NZ_BAAATW010000018.1"/>
</dbReference>
<feature type="domain" description="4Fe-4S ferredoxin-type" evidence="13">
    <location>
        <begin position="31"/>
        <end position="60"/>
    </location>
</feature>
<evidence type="ECO:0000313" key="14">
    <source>
        <dbReference type="EMBL" id="GIM82104.1"/>
    </source>
</evidence>
<dbReference type="SUPFAM" id="SSF54862">
    <property type="entry name" value="4Fe-4S ferredoxins"/>
    <property type="match status" value="1"/>
</dbReference>
<dbReference type="Pfam" id="PF00037">
    <property type="entry name" value="Fer4"/>
    <property type="match status" value="1"/>
</dbReference>
<dbReference type="InterPro" id="IPR017900">
    <property type="entry name" value="4Fe4S_Fe_S_CS"/>
</dbReference>
<evidence type="ECO:0000259" key="13">
    <source>
        <dbReference type="PROSITE" id="PS51379"/>
    </source>
</evidence>
<dbReference type="PANTHER" id="PTHR42859:SF2">
    <property type="entry name" value="FERREDOXIN"/>
    <property type="match status" value="1"/>
</dbReference>
<dbReference type="InterPro" id="IPR017896">
    <property type="entry name" value="4Fe4S_Fe-S-bd"/>
</dbReference>
<dbReference type="Gene3D" id="3.30.70.20">
    <property type="match status" value="1"/>
</dbReference>
<sequence>MTFVVTQGCVDVQDKSCVQVCPADCIYEGARMMYINPDQCIDCGACEEVCPMSAIRFDGDLVGEDEKFLDLNAEFFEATGPLKGGRKLGKIDHDVDYVAQLPHQAG</sequence>
<evidence type="ECO:0000256" key="9">
    <source>
        <dbReference type="ARBA" id="ARBA00023004"/>
    </source>
</evidence>
<protein>
    <recommendedName>
        <fullName evidence="3 12">Ferredoxin</fullName>
    </recommendedName>
</protein>
<accession>A0A919SZE8</accession>
<dbReference type="EMBL" id="BOQP01000050">
    <property type="protein sequence ID" value="GIM82104.1"/>
    <property type="molecule type" value="Genomic_DNA"/>
</dbReference>
<dbReference type="PROSITE" id="PS51379">
    <property type="entry name" value="4FE4S_FER_2"/>
    <property type="match status" value="1"/>
</dbReference>
<comment type="function">
    <text evidence="2 12">Ferredoxins are iron-sulfur proteins that transfer electrons in a wide variety of metabolic reactions.</text>
</comment>
<keyword evidence="4 12" id="KW-0813">Transport</keyword>